<evidence type="ECO:0000313" key="12">
    <source>
        <dbReference type="Proteomes" id="UP000663879"/>
    </source>
</evidence>
<name>A0A813PMC6_9BILA</name>
<dbReference type="Gene3D" id="1.10.287.450">
    <property type="entry name" value="Helix hairpin bin"/>
    <property type="match status" value="1"/>
</dbReference>
<keyword evidence="4" id="KW-0234">DNA repair</keyword>
<comment type="caution">
    <text evidence="11">The sequence shown here is derived from an EMBL/GenBank/DDBJ whole genome shotgun (WGS) entry which is preliminary data.</text>
</comment>
<feature type="compositionally biased region" description="Polar residues" evidence="8">
    <location>
        <begin position="261"/>
        <end position="273"/>
    </location>
</feature>
<evidence type="ECO:0000256" key="2">
    <source>
        <dbReference type="ARBA" id="ARBA00022763"/>
    </source>
</evidence>
<evidence type="ECO:0000256" key="4">
    <source>
        <dbReference type="ARBA" id="ARBA00023204"/>
    </source>
</evidence>
<feature type="domain" description="XLF-like coiled-coil region" evidence="10">
    <location>
        <begin position="135"/>
        <end position="177"/>
    </location>
</feature>
<dbReference type="InterPro" id="IPR015381">
    <property type="entry name" value="XLF-like_N"/>
</dbReference>
<reference evidence="11" key="1">
    <citation type="submission" date="2021-02" db="EMBL/GenBank/DDBJ databases">
        <authorList>
            <person name="Nowell W R."/>
        </authorList>
    </citation>
    <scope>NUCLEOTIDE SEQUENCE</scope>
    <source>
        <strain evidence="11">Ploen Becks lab</strain>
    </source>
</reference>
<dbReference type="CDD" id="cd22285">
    <property type="entry name" value="HD_XLF_N"/>
    <property type="match status" value="1"/>
</dbReference>
<gene>
    <name evidence="11" type="ORF">OXX778_LOCUS4185</name>
</gene>
<dbReference type="GO" id="GO:0045027">
    <property type="term" value="F:DNA end binding"/>
    <property type="evidence" value="ECO:0007669"/>
    <property type="project" value="TreeGrafter"/>
</dbReference>
<dbReference type="Gene3D" id="2.170.210.10">
    <property type="entry name" value="DNA double-strand break repair and VJ recombination XRCC4, N-terminal"/>
    <property type="match status" value="1"/>
</dbReference>
<evidence type="ECO:0000313" key="11">
    <source>
        <dbReference type="EMBL" id="CAF0756211.1"/>
    </source>
</evidence>
<evidence type="ECO:0000259" key="9">
    <source>
        <dbReference type="Pfam" id="PF09302"/>
    </source>
</evidence>
<evidence type="ECO:0000256" key="5">
    <source>
        <dbReference type="ARBA" id="ARBA00023242"/>
    </source>
</evidence>
<keyword evidence="12" id="KW-1185">Reference proteome</keyword>
<feature type="compositionally biased region" description="Low complexity" evidence="8">
    <location>
        <begin position="250"/>
        <end position="260"/>
    </location>
</feature>
<keyword evidence="2" id="KW-0227">DNA damage</keyword>
<keyword evidence="5" id="KW-0539">Nucleus</keyword>
<dbReference type="GO" id="GO:0006303">
    <property type="term" value="P:double-strand break repair via nonhomologous end joining"/>
    <property type="evidence" value="ECO:0007669"/>
    <property type="project" value="TreeGrafter"/>
</dbReference>
<evidence type="ECO:0000256" key="7">
    <source>
        <dbReference type="ARBA" id="ARBA00044529"/>
    </source>
</evidence>
<protein>
    <recommendedName>
        <fullName evidence="7">Non-homologous end-joining factor 1</fullName>
    </recommendedName>
</protein>
<organism evidence="11 12">
    <name type="scientific">Brachionus calyciflorus</name>
    <dbReference type="NCBI Taxonomy" id="104777"/>
    <lineage>
        <taxon>Eukaryota</taxon>
        <taxon>Metazoa</taxon>
        <taxon>Spiralia</taxon>
        <taxon>Gnathifera</taxon>
        <taxon>Rotifera</taxon>
        <taxon>Eurotatoria</taxon>
        <taxon>Monogononta</taxon>
        <taxon>Pseudotrocha</taxon>
        <taxon>Ploima</taxon>
        <taxon>Brachionidae</taxon>
        <taxon>Brachionus</taxon>
    </lineage>
</organism>
<dbReference type="InterPro" id="IPR038051">
    <property type="entry name" value="XRCC4-like_N_sf"/>
</dbReference>
<dbReference type="InterPro" id="IPR053829">
    <property type="entry name" value="XLF-like_CC"/>
</dbReference>
<accession>A0A813PMC6</accession>
<comment type="subcellular location">
    <subcellularLocation>
        <location evidence="1">Nucleus</location>
    </subcellularLocation>
</comment>
<evidence type="ECO:0000256" key="3">
    <source>
        <dbReference type="ARBA" id="ARBA00023125"/>
    </source>
</evidence>
<keyword evidence="3" id="KW-0238">DNA-binding</keyword>
<evidence type="ECO:0000256" key="1">
    <source>
        <dbReference type="ARBA" id="ARBA00004123"/>
    </source>
</evidence>
<dbReference type="Pfam" id="PF09302">
    <property type="entry name" value="XLF"/>
    <property type="match status" value="1"/>
</dbReference>
<dbReference type="GO" id="GO:0032807">
    <property type="term" value="C:DNA ligase IV complex"/>
    <property type="evidence" value="ECO:0007669"/>
    <property type="project" value="TreeGrafter"/>
</dbReference>
<sequence>MNNIPLKAKNLIDLNWNNITLDQRNFSFKLLIGKENSFELLLFNLDDFKLFYLKQDEDEINKLFKSLNPSLEAPIHKILDHLKSNFFENNDKNEFFIDDSPKSNVLLIKMNSKLSGIKFVWEFRLEMLDSIYLKFHLVLPLILNCAEYQLREFELVKTIQAKDKEIDDYKCQGACLSRKYLETDVFEIKKFEESIKNRSQIVDLVNNPEKCLANSLHQKVHESCCIKYFKNNVGNTKVDQKKESDSDNFSIQTTSSISSSNFKPNNDQKNDTTSSQSSQKLSKKEELDRILNEDTVGTASQKTINKKKKLF</sequence>
<evidence type="ECO:0000259" key="10">
    <source>
        <dbReference type="Pfam" id="PF21928"/>
    </source>
</evidence>
<dbReference type="Proteomes" id="UP000663879">
    <property type="component" value="Unassembled WGS sequence"/>
</dbReference>
<feature type="domain" description="XLF-like N-terminal" evidence="9">
    <location>
        <begin position="16"/>
        <end position="126"/>
    </location>
</feature>
<dbReference type="InterPro" id="IPR052287">
    <property type="entry name" value="NHEJ_factor"/>
</dbReference>
<comment type="similarity">
    <text evidence="6">Belongs to the XRCC4-XLF family. XLF subfamily.</text>
</comment>
<dbReference type="EMBL" id="CAJNOC010000400">
    <property type="protein sequence ID" value="CAF0756211.1"/>
    <property type="molecule type" value="Genomic_DNA"/>
</dbReference>
<proteinExistence type="inferred from homology"/>
<dbReference type="PANTHER" id="PTHR32235:SF1">
    <property type="entry name" value="NON-HOMOLOGOUS END-JOINING FACTOR 1"/>
    <property type="match status" value="1"/>
</dbReference>
<evidence type="ECO:0000256" key="6">
    <source>
        <dbReference type="ARBA" id="ARBA00025747"/>
    </source>
</evidence>
<dbReference type="Pfam" id="PF21928">
    <property type="entry name" value="XLF_CC"/>
    <property type="match status" value="1"/>
</dbReference>
<dbReference type="AlphaFoldDB" id="A0A813PMC6"/>
<dbReference type="PANTHER" id="PTHR32235">
    <property type="entry name" value="NON-HOMOLOGOUS END-JOINING FACTOR 1"/>
    <property type="match status" value="1"/>
</dbReference>
<evidence type="ECO:0000256" key="8">
    <source>
        <dbReference type="SAM" id="MobiDB-lite"/>
    </source>
</evidence>
<dbReference type="OrthoDB" id="2155935at2759"/>
<feature type="region of interest" description="Disordered" evidence="8">
    <location>
        <begin position="239"/>
        <end position="288"/>
    </location>
</feature>